<evidence type="ECO:0000313" key="2">
    <source>
        <dbReference type="Proteomes" id="UP000246514"/>
    </source>
</evidence>
<dbReference type="EMBL" id="MH153813">
    <property type="protein sequence ID" value="AWN04625.1"/>
    <property type="molecule type" value="Genomic_DNA"/>
</dbReference>
<evidence type="ECO:0000313" key="1">
    <source>
        <dbReference type="EMBL" id="AWN04625.1"/>
    </source>
</evidence>
<accession>A0A2U8ULU8</accession>
<dbReference type="KEGG" id="vg:54992272"/>
<protein>
    <submittedName>
        <fullName evidence="1">Uncharacterized protein</fullName>
    </submittedName>
</protein>
<proteinExistence type="predicted"/>
<sequence>MSTVLDAESVVLEALDFDTPCEGTLNNEPCPHPAAWSYLWSCGCVTPYCQIHHDMAQQHPAEDWECALCEQDISIISITPMKGRL</sequence>
<dbReference type="RefSeq" id="YP_009801745.1">
    <property type="nucleotide sequence ID" value="NC_047975.1"/>
</dbReference>
<organism evidence="1 2">
    <name type="scientific">Microbacterium phage Squash</name>
    <dbReference type="NCBI Taxonomy" id="2182357"/>
    <lineage>
        <taxon>Viruses</taxon>
        <taxon>Duplodnaviria</taxon>
        <taxon>Heunggongvirae</taxon>
        <taxon>Uroviricota</taxon>
        <taxon>Caudoviricetes</taxon>
        <taxon>Squashvirus</taxon>
        <taxon>Squashvirus squash</taxon>
    </lineage>
</organism>
<name>A0A2U8ULU8_9CAUD</name>
<gene>
    <name evidence="1" type="primary">6</name>
    <name evidence="1" type="ORF">PBI_SQUASH_6</name>
</gene>
<dbReference type="Proteomes" id="UP000246514">
    <property type="component" value="Segment"/>
</dbReference>
<keyword evidence="2" id="KW-1185">Reference proteome</keyword>
<dbReference type="GeneID" id="54992272"/>
<reference evidence="1 2" key="1">
    <citation type="submission" date="2018-04" db="EMBL/GenBank/DDBJ databases">
        <authorList>
            <person name="Fournier C.T."/>
            <person name="Kim C.J."/>
            <person name="Romero I.G."/>
            <person name="Sanchez M."/>
            <person name="Do N."/>
            <person name="Wu S."/>
            <person name="Mosier S.A."/>
            <person name="Wang J."/>
            <person name="Lund A."/>
            <person name="Moberg-Parker J."/>
            <person name="Stanton A.-C.J."/>
            <person name="Garlena R.A."/>
            <person name="Russell D.A."/>
            <person name="Pope W.H."/>
            <person name="Jacobs-Sera D."/>
            <person name="Hatfull G.F."/>
        </authorList>
    </citation>
    <scope>NUCLEOTIDE SEQUENCE [LARGE SCALE GENOMIC DNA]</scope>
</reference>